<dbReference type="PANTHER" id="PTHR33121:SF79">
    <property type="entry name" value="CYCLIC DI-GMP PHOSPHODIESTERASE PDED-RELATED"/>
    <property type="match status" value="1"/>
</dbReference>
<dbReference type="GO" id="GO:0007165">
    <property type="term" value="P:signal transduction"/>
    <property type="evidence" value="ECO:0007669"/>
    <property type="project" value="InterPro"/>
</dbReference>
<proteinExistence type="predicted"/>
<dbReference type="Pfam" id="PF00563">
    <property type="entry name" value="EAL"/>
    <property type="match status" value="1"/>
</dbReference>
<evidence type="ECO:0000259" key="3">
    <source>
        <dbReference type="PROSITE" id="PS50885"/>
    </source>
</evidence>
<dbReference type="Gene3D" id="1.10.287.130">
    <property type="match status" value="1"/>
</dbReference>
<evidence type="ECO:0000259" key="4">
    <source>
        <dbReference type="PROSITE" id="PS50887"/>
    </source>
</evidence>
<keyword evidence="1" id="KW-1133">Transmembrane helix</keyword>
<feature type="domain" description="HAMP" evidence="3">
    <location>
        <begin position="174"/>
        <end position="226"/>
    </location>
</feature>
<dbReference type="SUPFAM" id="SSF141868">
    <property type="entry name" value="EAL domain-like"/>
    <property type="match status" value="1"/>
</dbReference>
<dbReference type="InterPro" id="IPR003660">
    <property type="entry name" value="HAMP_dom"/>
</dbReference>
<dbReference type="NCBIfam" id="TIGR00254">
    <property type="entry name" value="GGDEF"/>
    <property type="match status" value="1"/>
</dbReference>
<dbReference type="PANTHER" id="PTHR33121">
    <property type="entry name" value="CYCLIC DI-GMP PHOSPHODIESTERASE PDEF"/>
    <property type="match status" value="1"/>
</dbReference>
<keyword evidence="1" id="KW-0472">Membrane</keyword>
<dbReference type="InterPro" id="IPR029787">
    <property type="entry name" value="Nucleotide_cyclase"/>
</dbReference>
<dbReference type="PROSITE" id="PS50883">
    <property type="entry name" value="EAL"/>
    <property type="match status" value="1"/>
</dbReference>
<name>D0Z383_PHODD</name>
<reference evidence="5 6" key="1">
    <citation type="submission" date="2009-11" db="EMBL/GenBank/DDBJ databases">
        <authorList>
            <consortium name="Los Alamos National Laboratory (LANL)"/>
            <consortium name="National Microbial Pathogen Data Resource (NMPDR)"/>
            <person name="Munk A.C."/>
            <person name="Tapia R."/>
            <person name="Green L."/>
            <person name="Rogers Y."/>
            <person name="Detter J.C."/>
            <person name="Bruce D."/>
            <person name="Brettin T.S."/>
            <person name="Colwell R."/>
            <person name="Huq A."/>
            <person name="Grim C.J."/>
            <person name="Hasan N.A."/>
            <person name="Vonstein V."/>
            <person name="Bartels D."/>
        </authorList>
    </citation>
    <scope>NUCLEOTIDE SEQUENCE [LARGE SCALE GENOMIC DNA]</scope>
    <source>
        <strain evidence="5 6">CIP 102761</strain>
    </source>
</reference>
<dbReference type="InterPro" id="IPR000160">
    <property type="entry name" value="GGDEF_dom"/>
</dbReference>
<gene>
    <name evidence="5" type="ORF">VDA_000884</name>
</gene>
<keyword evidence="1" id="KW-0812">Transmembrane</keyword>
<dbReference type="Gene3D" id="6.20.270.20">
    <property type="entry name" value="LapD/MoxY periplasmic domain"/>
    <property type="match status" value="1"/>
</dbReference>
<dbReference type="GO" id="GO:0071111">
    <property type="term" value="F:cyclic-guanylate-specific phosphodiesterase activity"/>
    <property type="evidence" value="ECO:0007669"/>
    <property type="project" value="InterPro"/>
</dbReference>
<dbReference type="SUPFAM" id="SSF158472">
    <property type="entry name" value="HAMP domain-like"/>
    <property type="match status" value="1"/>
</dbReference>
<dbReference type="Gene3D" id="3.20.20.450">
    <property type="entry name" value="EAL domain"/>
    <property type="match status" value="1"/>
</dbReference>
<dbReference type="InterPro" id="IPR032244">
    <property type="entry name" value="LapD_MoxY_N"/>
</dbReference>
<dbReference type="PROSITE" id="PS50885">
    <property type="entry name" value="HAMP"/>
    <property type="match status" value="1"/>
</dbReference>
<dbReference type="CDD" id="cd06225">
    <property type="entry name" value="HAMP"/>
    <property type="match status" value="1"/>
</dbReference>
<dbReference type="eggNOG" id="COG2199">
    <property type="taxonomic scope" value="Bacteria"/>
</dbReference>
<dbReference type="AlphaFoldDB" id="D0Z383"/>
<keyword evidence="6" id="KW-1185">Reference proteome</keyword>
<dbReference type="InterPro" id="IPR001633">
    <property type="entry name" value="EAL_dom"/>
</dbReference>
<dbReference type="Pfam" id="PF00672">
    <property type="entry name" value="HAMP"/>
    <property type="match status" value="1"/>
</dbReference>
<dbReference type="eggNOG" id="COG2200">
    <property type="taxonomic scope" value="Bacteria"/>
</dbReference>
<protein>
    <submittedName>
        <fullName evidence="5">GGDEF and EAL domain-containing protein</fullName>
    </submittedName>
</protein>
<dbReference type="SMART" id="SM00304">
    <property type="entry name" value="HAMP"/>
    <property type="match status" value="1"/>
</dbReference>
<dbReference type="InterPro" id="IPR050706">
    <property type="entry name" value="Cyclic-di-GMP_PDE-like"/>
</dbReference>
<dbReference type="EMBL" id="ADBS01000002">
    <property type="protein sequence ID" value="EEZ39864.1"/>
    <property type="molecule type" value="Genomic_DNA"/>
</dbReference>
<feature type="transmembrane region" description="Helical" evidence="1">
    <location>
        <begin position="154"/>
        <end position="177"/>
    </location>
</feature>
<feature type="domain" description="GGDEF" evidence="4">
    <location>
        <begin position="265"/>
        <end position="396"/>
    </location>
</feature>
<evidence type="ECO:0000313" key="6">
    <source>
        <dbReference type="Proteomes" id="UP000003579"/>
    </source>
</evidence>
<dbReference type="SMART" id="SM00052">
    <property type="entry name" value="EAL"/>
    <property type="match status" value="1"/>
</dbReference>
<dbReference type="Proteomes" id="UP000003579">
    <property type="component" value="Unassembled WGS sequence"/>
</dbReference>
<organism evidence="5 6">
    <name type="scientific">Photobacterium damselae subsp. damselae CIP 102761</name>
    <dbReference type="NCBI Taxonomy" id="675817"/>
    <lineage>
        <taxon>Bacteria</taxon>
        <taxon>Pseudomonadati</taxon>
        <taxon>Pseudomonadota</taxon>
        <taxon>Gammaproteobacteria</taxon>
        <taxon>Vibrionales</taxon>
        <taxon>Vibrionaceae</taxon>
        <taxon>Photobacterium</taxon>
    </lineage>
</organism>
<feature type="domain" description="EAL" evidence="2">
    <location>
        <begin position="407"/>
        <end position="644"/>
    </location>
</feature>
<dbReference type="Gene3D" id="3.30.110.200">
    <property type="match status" value="1"/>
</dbReference>
<dbReference type="Gene3D" id="3.30.70.270">
    <property type="match status" value="1"/>
</dbReference>
<dbReference type="InterPro" id="IPR042461">
    <property type="entry name" value="LapD_MoxY_peri_C"/>
</dbReference>
<dbReference type="InterPro" id="IPR035919">
    <property type="entry name" value="EAL_sf"/>
</dbReference>
<dbReference type="InterPro" id="IPR043128">
    <property type="entry name" value="Rev_trsase/Diguanyl_cyclase"/>
</dbReference>
<dbReference type="PROSITE" id="PS50887">
    <property type="entry name" value="GGDEF"/>
    <property type="match status" value="1"/>
</dbReference>
<dbReference type="CDD" id="cd01949">
    <property type="entry name" value="GGDEF"/>
    <property type="match status" value="1"/>
</dbReference>
<evidence type="ECO:0000256" key="1">
    <source>
        <dbReference type="SAM" id="Phobius"/>
    </source>
</evidence>
<evidence type="ECO:0000313" key="5">
    <source>
        <dbReference type="EMBL" id="EEZ39864.1"/>
    </source>
</evidence>
<sequence length="644" mass="72714">MVMSLYRKILLWMLVVFFVLISAVFAVQFNTTKDYLQTQQSTELDNAISAVGLALAPYLENKDYVAAESVINATFDSSFYSAVELKTLDGKTSIARQYPIEIIDVPQWYMNFISIEPVTKTTTLASGWMQLAHLTVTSSPANAYIQLWHATTQLLLGFIITIILAAIILALILRNVLTPLKHIQKQAQLISSNQFDKPLPIPAVKELKDVVHAFNHMSAQLKKYFEQQAAEADKLRIRAYQDPVSGLANRTFLMSQLQSWLEQDSCGGFALLKADIIEDTYTHQGYELGDQQVQTLANRLKELSSDYYTIARLNQAEFILIAPEADEDELKMLGRQMLNMTSELNSDPLNLAPVHAAVGIVMKNQEDTISTLLTQADNALTIAHQQPNEPIAIIQSENNQKLNLIGKQQWKYLVDEAIANRQIRFNYQNAVDLNGEVLHQEVFAYIDKAGKYISASQFLTALEQLNAGTSFDIFVLDAIFEQVLHNNIKQPIAINITQSSINDNSFIRWVSNKTESYPSLKDKIYFELPEISFIKNPHNVGLLCEILHRNGFQFGIDKFGYNFGSTGYLSQFRPAYVKLDFTYTNQVDDEVKADALTSITRTAQNLGITVIASRVETEAQKDKLSEFMINGFQGYITDNFKQER</sequence>
<dbReference type="SMART" id="SM00267">
    <property type="entry name" value="GGDEF"/>
    <property type="match status" value="1"/>
</dbReference>
<evidence type="ECO:0000259" key="2">
    <source>
        <dbReference type="PROSITE" id="PS50883"/>
    </source>
</evidence>
<dbReference type="GO" id="GO:0016020">
    <property type="term" value="C:membrane"/>
    <property type="evidence" value="ECO:0007669"/>
    <property type="project" value="InterPro"/>
</dbReference>
<dbReference type="Pfam" id="PF00990">
    <property type="entry name" value="GGDEF"/>
    <property type="match status" value="1"/>
</dbReference>
<dbReference type="Pfam" id="PF16448">
    <property type="entry name" value="LapD_MoxY_N"/>
    <property type="match status" value="1"/>
</dbReference>
<dbReference type="SUPFAM" id="SSF55073">
    <property type="entry name" value="Nucleotide cyclase"/>
    <property type="match status" value="1"/>
</dbReference>
<dbReference type="CDD" id="cd01948">
    <property type="entry name" value="EAL"/>
    <property type="match status" value="1"/>
</dbReference>
<accession>D0Z383</accession>